<evidence type="ECO:0000256" key="7">
    <source>
        <dbReference type="SAM" id="MobiDB-lite"/>
    </source>
</evidence>
<reference evidence="9 10" key="1">
    <citation type="journal article" date="2020" name="Nat. Food">
        <title>A phased Vanilla planifolia genome enables genetic improvement of flavour and production.</title>
        <authorList>
            <person name="Hasing T."/>
            <person name="Tang H."/>
            <person name="Brym M."/>
            <person name="Khazi F."/>
            <person name="Huang T."/>
            <person name="Chambers A.H."/>
        </authorList>
    </citation>
    <scope>NUCLEOTIDE SEQUENCE [LARGE SCALE GENOMIC DNA]</scope>
    <source>
        <tissue evidence="9">Leaf</tissue>
    </source>
</reference>
<evidence type="ECO:0000313" key="9">
    <source>
        <dbReference type="EMBL" id="KAG0458853.1"/>
    </source>
</evidence>
<name>A0A835PXC0_VANPL</name>
<comment type="caution">
    <text evidence="9">The sequence shown here is derived from an EMBL/GenBank/DDBJ whole genome shotgun (WGS) entry which is preliminary data.</text>
</comment>
<sequence>MEAFRKLREQVARQQQAVLKQFGGGALGNSENLNLDEAEVRQCHRLEKLYTSTRSCKHFQRDIVRSLEGYIVTGSKQVEIGTKLAEDSRKYGAENTCTSGNALTKAAFNLAKARAQMLKEHEHLLRVYGTQVAEPLRAMVLGAPLEDARHLAQRYGRMRQEAEAQAFEVSKRRAKAKEAPGNIDNASRLEATETKLEDMKSNMKVLGKEAATAMLSVEVQQQKQTLQRLIAMIEAERIYHQRILQILEQLEGEMIFERQNVEASPSLRSPNPASPGLASPMRVVEDQLSPPPSYEEINGMSSSSHLPQPPSYEEANGISSSSASDGSSESMGYFLGEVISWYQAESDVELSLAVGDYVIVRKVSDSGWAEGECRGKAGWFPLGHIERRERVLASKIFEVCS</sequence>
<accession>A0A835PXC0</accession>
<feature type="region of interest" description="Disordered" evidence="7">
    <location>
        <begin position="284"/>
        <end position="324"/>
    </location>
</feature>
<dbReference type="SUPFAM" id="SSF50044">
    <property type="entry name" value="SH3-domain"/>
    <property type="match status" value="1"/>
</dbReference>
<dbReference type="OrthoDB" id="19092at2759"/>
<evidence type="ECO:0000256" key="5">
    <source>
        <dbReference type="PROSITE-ProRule" id="PRU00192"/>
    </source>
</evidence>
<keyword evidence="4" id="KW-0472">Membrane</keyword>
<evidence type="ECO:0000259" key="8">
    <source>
        <dbReference type="PROSITE" id="PS50002"/>
    </source>
</evidence>
<dbReference type="EMBL" id="JADCNM010000012">
    <property type="protein sequence ID" value="KAG0458853.1"/>
    <property type="molecule type" value="Genomic_DNA"/>
</dbReference>
<gene>
    <name evidence="9" type="ORF">HPP92_021981</name>
</gene>
<dbReference type="PANTHER" id="PTHR14167:SF81">
    <property type="entry name" value="ENDOPHILIN-A"/>
    <property type="match status" value="1"/>
</dbReference>
<dbReference type="PROSITE" id="PS50002">
    <property type="entry name" value="SH3"/>
    <property type="match status" value="1"/>
</dbReference>
<dbReference type="Pfam" id="PF00018">
    <property type="entry name" value="SH3_1"/>
    <property type="match status" value="1"/>
</dbReference>
<dbReference type="InterPro" id="IPR001452">
    <property type="entry name" value="SH3_domain"/>
</dbReference>
<dbReference type="AlphaFoldDB" id="A0A835PXC0"/>
<evidence type="ECO:0000256" key="3">
    <source>
        <dbReference type="ARBA" id="ARBA00023054"/>
    </source>
</evidence>
<dbReference type="InterPro" id="IPR050384">
    <property type="entry name" value="Endophilin_SH3RF"/>
</dbReference>
<evidence type="ECO:0000256" key="4">
    <source>
        <dbReference type="ARBA" id="ARBA00023136"/>
    </source>
</evidence>
<evidence type="ECO:0000313" key="10">
    <source>
        <dbReference type="Proteomes" id="UP000639772"/>
    </source>
</evidence>
<keyword evidence="2 5" id="KW-0728">SH3 domain</keyword>
<dbReference type="Proteomes" id="UP000639772">
    <property type="component" value="Chromosome 12"/>
</dbReference>
<dbReference type="PANTHER" id="PTHR14167">
    <property type="entry name" value="SH3 DOMAIN-CONTAINING"/>
    <property type="match status" value="1"/>
</dbReference>
<dbReference type="Gene3D" id="1.20.1270.60">
    <property type="entry name" value="Arfaptin homology (AH) domain/BAR domain"/>
    <property type="match status" value="1"/>
</dbReference>
<dbReference type="SUPFAM" id="SSF103657">
    <property type="entry name" value="BAR/IMD domain-like"/>
    <property type="match status" value="1"/>
</dbReference>
<evidence type="ECO:0000256" key="6">
    <source>
        <dbReference type="SAM" id="Coils"/>
    </source>
</evidence>
<keyword evidence="3 6" id="KW-0175">Coiled coil</keyword>
<organism evidence="9 10">
    <name type="scientific">Vanilla planifolia</name>
    <name type="common">Vanilla</name>
    <dbReference type="NCBI Taxonomy" id="51239"/>
    <lineage>
        <taxon>Eukaryota</taxon>
        <taxon>Viridiplantae</taxon>
        <taxon>Streptophyta</taxon>
        <taxon>Embryophyta</taxon>
        <taxon>Tracheophyta</taxon>
        <taxon>Spermatophyta</taxon>
        <taxon>Magnoliopsida</taxon>
        <taxon>Liliopsida</taxon>
        <taxon>Asparagales</taxon>
        <taxon>Orchidaceae</taxon>
        <taxon>Vanilloideae</taxon>
        <taxon>Vanilleae</taxon>
        <taxon>Vanilla</taxon>
    </lineage>
</organism>
<proteinExistence type="predicted"/>
<protein>
    <recommendedName>
        <fullName evidence="8">SH3 domain-containing protein</fullName>
    </recommendedName>
</protein>
<evidence type="ECO:0000256" key="2">
    <source>
        <dbReference type="ARBA" id="ARBA00022443"/>
    </source>
</evidence>
<dbReference type="InterPro" id="IPR027267">
    <property type="entry name" value="AH/BAR_dom_sf"/>
</dbReference>
<feature type="domain" description="SH3" evidence="8">
    <location>
        <begin position="331"/>
        <end position="390"/>
    </location>
</feature>
<comment type="subcellular location">
    <subcellularLocation>
        <location evidence="1">Membrane</location>
        <topology evidence="1">Peripheral membrane protein</topology>
    </subcellularLocation>
</comment>
<dbReference type="InterPro" id="IPR036028">
    <property type="entry name" value="SH3-like_dom_sf"/>
</dbReference>
<evidence type="ECO:0000256" key="1">
    <source>
        <dbReference type="ARBA" id="ARBA00004170"/>
    </source>
</evidence>
<dbReference type="SMART" id="SM00326">
    <property type="entry name" value="SH3"/>
    <property type="match status" value="1"/>
</dbReference>
<dbReference type="Gene3D" id="2.30.30.40">
    <property type="entry name" value="SH3 Domains"/>
    <property type="match status" value="1"/>
</dbReference>
<feature type="coiled-coil region" evidence="6">
    <location>
        <begin position="145"/>
        <end position="236"/>
    </location>
</feature>